<feature type="domain" description="GmrSD restriction endonucleases N-terminal" evidence="1">
    <location>
        <begin position="14"/>
        <end position="158"/>
    </location>
</feature>
<protein>
    <recommendedName>
        <fullName evidence="1">GmrSD restriction endonucleases N-terminal domain-containing protein</fullName>
    </recommendedName>
</protein>
<dbReference type="STRING" id="1453498.LG45_01725"/>
<gene>
    <name evidence="2" type="ORF">LG45_01725</name>
</gene>
<dbReference type="PANTHER" id="PTHR39639">
    <property type="entry name" value="CHROMOSOME 16, WHOLE GENOME SHOTGUN SEQUENCE"/>
    <property type="match status" value="1"/>
</dbReference>
<keyword evidence="3" id="KW-1185">Reference proteome</keyword>
<dbReference type="eggNOG" id="COG1479">
    <property type="taxonomic scope" value="Bacteria"/>
</dbReference>
<evidence type="ECO:0000259" key="1">
    <source>
        <dbReference type="Pfam" id="PF03235"/>
    </source>
</evidence>
<dbReference type="AlphaFoldDB" id="A0A095V3R4"/>
<evidence type="ECO:0000313" key="2">
    <source>
        <dbReference type="EMBL" id="KGD69510.1"/>
    </source>
</evidence>
<accession>A0A095V3R4</accession>
<name>A0A095V3R4_9FLAO</name>
<proteinExistence type="predicted"/>
<dbReference type="Proteomes" id="UP000029554">
    <property type="component" value="Unassembled WGS sequence"/>
</dbReference>
<dbReference type="InterPro" id="IPR004919">
    <property type="entry name" value="GmrSD_N"/>
</dbReference>
<reference evidence="2 3" key="1">
    <citation type="submission" date="2014-09" db="EMBL/GenBank/DDBJ databases">
        <title>Whole Genome Shotgun of Flavobacterium aquatile LMG 4008.</title>
        <authorList>
            <person name="Gale A.N."/>
            <person name="Pipes S.E."/>
            <person name="Newman J.D."/>
        </authorList>
    </citation>
    <scope>NUCLEOTIDE SEQUENCE [LARGE SCALE GENOMIC DNA]</scope>
    <source>
        <strain evidence="2 3">LMG 4008</strain>
    </source>
</reference>
<organism evidence="2 3">
    <name type="scientific">Flavobacterium aquatile LMG 4008 = ATCC 11947</name>
    <dbReference type="NCBI Taxonomy" id="1453498"/>
    <lineage>
        <taxon>Bacteria</taxon>
        <taxon>Pseudomonadati</taxon>
        <taxon>Bacteroidota</taxon>
        <taxon>Flavobacteriia</taxon>
        <taxon>Flavobacteriales</taxon>
        <taxon>Flavobacteriaceae</taxon>
        <taxon>Flavobacterium</taxon>
    </lineage>
</organism>
<dbReference type="Pfam" id="PF03235">
    <property type="entry name" value="GmrSD_N"/>
    <property type="match status" value="1"/>
</dbReference>
<dbReference type="OrthoDB" id="9764212at2"/>
<comment type="caution">
    <text evidence="2">The sequence shown here is derived from an EMBL/GenBank/DDBJ whole genome shotgun (WGS) entry which is preliminary data.</text>
</comment>
<evidence type="ECO:0000313" key="3">
    <source>
        <dbReference type="Proteomes" id="UP000029554"/>
    </source>
</evidence>
<dbReference type="EMBL" id="JRHH01000001">
    <property type="protein sequence ID" value="KGD69510.1"/>
    <property type="molecule type" value="Genomic_DNA"/>
</dbReference>
<dbReference type="RefSeq" id="WP_035123780.1">
    <property type="nucleotide sequence ID" value="NZ_JRHH01000001.1"/>
</dbReference>
<dbReference type="PANTHER" id="PTHR39639:SF1">
    <property type="entry name" value="DUF262 DOMAIN-CONTAINING PROTEIN"/>
    <property type="match status" value="1"/>
</dbReference>
<sequence>MARQIPSSPSNKKISELYKRIKENTLVLQPDFQRKFVWTPGHKEAFIDTILKGLPFPEIYTAQSGIDIEKIETQEVVVDGQQRLSTLVQYIEEPEGSKIFGKVVPKFKDLGTDSQKEFLNYNVVIRDLEDISPDLIREIFKRINQTKFNLEQVEIQNAVYDGEFISTAKEILNSVENEHIPIFSESEMSRMSDLHFILSIMSTLEIGGYFTRDSEIEKMIALNNDNFPNKELALNKIVSVLKGIKSMNLEPDSIWYRKSNFFTLVIELSKLENIDYEIIKPKLLVLETNVIANKYAPREDNEFATYYGYMYTGTNSRQARVVRSEIFNRNILQ</sequence>